<organism evidence="4 5">
    <name type="scientific">Phtheirospermum japonicum</name>
    <dbReference type="NCBI Taxonomy" id="374723"/>
    <lineage>
        <taxon>Eukaryota</taxon>
        <taxon>Viridiplantae</taxon>
        <taxon>Streptophyta</taxon>
        <taxon>Embryophyta</taxon>
        <taxon>Tracheophyta</taxon>
        <taxon>Spermatophyta</taxon>
        <taxon>Magnoliopsida</taxon>
        <taxon>eudicotyledons</taxon>
        <taxon>Gunneridae</taxon>
        <taxon>Pentapetalae</taxon>
        <taxon>asterids</taxon>
        <taxon>lamiids</taxon>
        <taxon>Lamiales</taxon>
        <taxon>Orobanchaceae</taxon>
        <taxon>Orobanchaceae incertae sedis</taxon>
        <taxon>Phtheirospermum</taxon>
    </lineage>
</organism>
<dbReference type="PRINTS" id="PR00347">
    <property type="entry name" value="THAUMATIN"/>
</dbReference>
<comment type="caution">
    <text evidence="4">The sequence shown here is derived from an EMBL/GenBank/DDBJ whole genome shotgun (WGS) entry which is preliminary data.</text>
</comment>
<proteinExistence type="predicted"/>
<feature type="disulfide bond" evidence="2">
    <location>
        <begin position="30"/>
        <end position="198"/>
    </location>
</feature>
<reference evidence="4" key="1">
    <citation type="submission" date="2020-07" db="EMBL/GenBank/DDBJ databases">
        <title>Ethylene signaling mediates host invasion by parasitic plants.</title>
        <authorList>
            <person name="Yoshida S."/>
        </authorList>
    </citation>
    <scope>NUCLEOTIDE SEQUENCE</scope>
    <source>
        <strain evidence="4">Okayama</strain>
    </source>
</reference>
<dbReference type="AlphaFoldDB" id="A0A830BJ85"/>
<sequence length="199" mass="22201">MNFLKPTIILLLPLFFIHTHAIVFNITNNCPYTVWAASVPGGGRRLDNGQSWTLNFPDGPRLARIWARTNCTFNAAGNGTCLTGDCDGQLECQSYGAPPHTVARYGLNNFGHRDYYDISVLEGFNVPIEFAPTTNGCTRPVSTVYQTTQYCCHSGPCRPTELSRFFKSRCRDAFTYPQDDPTSTFICPEGTSYRVVFCP</sequence>
<dbReference type="EMBL" id="BMAC01000100">
    <property type="protein sequence ID" value="GFP85158.1"/>
    <property type="molecule type" value="Genomic_DNA"/>
</dbReference>
<name>A0A830BJ85_9LAMI</name>
<evidence type="ECO:0000256" key="1">
    <source>
        <dbReference type="ARBA" id="ARBA00022729"/>
    </source>
</evidence>
<feature type="disulfide bond" evidence="2">
    <location>
        <begin position="71"/>
        <end position="81"/>
    </location>
</feature>
<dbReference type="PROSITE" id="PS00316">
    <property type="entry name" value="THAUMATIN_1"/>
    <property type="match status" value="1"/>
</dbReference>
<feature type="chain" id="PRO_5032644981" evidence="3">
    <location>
        <begin position="22"/>
        <end position="199"/>
    </location>
</feature>
<feature type="disulfide bond" evidence="2">
    <location>
        <begin position="152"/>
        <end position="157"/>
    </location>
</feature>
<dbReference type="SMART" id="SM00205">
    <property type="entry name" value="THN"/>
    <property type="match status" value="1"/>
</dbReference>
<dbReference type="InterPro" id="IPR037176">
    <property type="entry name" value="Osmotin/thaumatin-like_sf"/>
</dbReference>
<evidence type="ECO:0000256" key="3">
    <source>
        <dbReference type="SAM" id="SignalP"/>
    </source>
</evidence>
<dbReference type="CDD" id="cd09217">
    <property type="entry name" value="TLP-P"/>
    <property type="match status" value="1"/>
</dbReference>
<feature type="signal peptide" evidence="3">
    <location>
        <begin position="1"/>
        <end position="21"/>
    </location>
</feature>
<protein>
    <submittedName>
        <fullName evidence="4">Protein p21</fullName>
    </submittedName>
</protein>
<feature type="disulfide bond" evidence="2">
    <location>
        <begin position="137"/>
        <end position="170"/>
    </location>
</feature>
<dbReference type="OrthoDB" id="430315at2759"/>
<evidence type="ECO:0000256" key="2">
    <source>
        <dbReference type="PIRSR" id="PIRSR002703-1"/>
    </source>
</evidence>
<evidence type="ECO:0000313" key="4">
    <source>
        <dbReference type="EMBL" id="GFP85158.1"/>
    </source>
</evidence>
<dbReference type="PIRSF" id="PIRSF002703">
    <property type="entry name" value="Thaumatin"/>
    <property type="match status" value="1"/>
</dbReference>
<dbReference type="SUPFAM" id="SSF49870">
    <property type="entry name" value="Osmotin, thaumatin-like protein"/>
    <property type="match status" value="1"/>
</dbReference>
<dbReference type="Pfam" id="PF00314">
    <property type="entry name" value="Thaumatin"/>
    <property type="match status" value="1"/>
</dbReference>
<keyword evidence="5" id="KW-1185">Reference proteome</keyword>
<dbReference type="PROSITE" id="PS51367">
    <property type="entry name" value="THAUMATIN_2"/>
    <property type="match status" value="1"/>
</dbReference>
<feature type="disulfide bond" evidence="2">
    <location>
        <begin position="86"/>
        <end position="92"/>
    </location>
</feature>
<dbReference type="InterPro" id="IPR001938">
    <property type="entry name" value="Thaumatin"/>
</dbReference>
<gene>
    <name evidence="4" type="ORF">PHJA_000659600</name>
</gene>
<accession>A0A830BJ85</accession>
<dbReference type="Proteomes" id="UP000653305">
    <property type="component" value="Unassembled WGS sequence"/>
</dbReference>
<dbReference type="Gene3D" id="2.60.110.10">
    <property type="entry name" value="Thaumatin"/>
    <property type="match status" value="1"/>
</dbReference>
<dbReference type="InterPro" id="IPR017949">
    <property type="entry name" value="Thaumatin_CS"/>
</dbReference>
<evidence type="ECO:0000313" key="5">
    <source>
        <dbReference type="Proteomes" id="UP000653305"/>
    </source>
</evidence>
<dbReference type="PANTHER" id="PTHR31048">
    <property type="entry name" value="OS03G0233200 PROTEIN"/>
    <property type="match status" value="1"/>
</dbReference>
<keyword evidence="1 3" id="KW-0732">Signal</keyword>
<keyword evidence="2" id="KW-1015">Disulfide bond</keyword>